<keyword evidence="4" id="KW-0342">GTP-binding</keyword>
<dbReference type="InterPro" id="IPR027417">
    <property type="entry name" value="P-loop_NTPase"/>
</dbReference>
<accession>O29514</accession>
<dbReference type="GO" id="GO:0003924">
    <property type="term" value="F:GTPase activity"/>
    <property type="evidence" value="ECO:0007669"/>
    <property type="project" value="InterPro"/>
</dbReference>
<dbReference type="PIR" id="H69342">
    <property type="entry name" value="H69342"/>
</dbReference>
<evidence type="ECO:0000256" key="4">
    <source>
        <dbReference type="ARBA" id="ARBA00023134"/>
    </source>
</evidence>
<dbReference type="GO" id="GO:0005525">
    <property type="term" value="F:GTP binding"/>
    <property type="evidence" value="ECO:0007669"/>
    <property type="project" value="UniProtKB-KW"/>
</dbReference>
<reference evidence="6 7" key="1">
    <citation type="journal article" date="1997" name="Nature">
        <title>The complete genome sequence of the hyperthermophilic, sulphate-reducing archaeon Archaeoglobus fulgidus.</title>
        <authorList>
            <person name="Klenk H.P."/>
            <person name="Clayton R.A."/>
            <person name="Tomb J."/>
            <person name="White O."/>
            <person name="Nelson K.E."/>
            <person name="Ketchum K.A."/>
            <person name="Dodson R.J."/>
            <person name="Gwinn M."/>
            <person name="Hickey E.K."/>
            <person name="Peterson J.D."/>
            <person name="Richardson D.L."/>
            <person name="Kerlavage A.R."/>
            <person name="Graham D.E."/>
            <person name="Kyrpides N.C."/>
            <person name="Fleischmann R.D."/>
            <person name="Quackenbush J."/>
            <person name="Lee N.H."/>
            <person name="Sutton G.G."/>
            <person name="Gill S."/>
            <person name="Kirkness E.F."/>
            <person name="Dougherty B.A."/>
            <person name="McKenney K."/>
            <person name="Adams M.D."/>
            <person name="Loftus B."/>
            <person name="Peterson S."/>
            <person name="Reich C.I."/>
            <person name="McNeil L.K."/>
            <person name="Badger J.H."/>
            <person name="Glodek A."/>
            <person name="Zhou L."/>
            <person name="Overbeek R."/>
            <person name="Gocayne J.D."/>
            <person name="Weidman J.F."/>
            <person name="McDonald L."/>
            <person name="Utterback T."/>
            <person name="Cotton M.D."/>
            <person name="Spriggs T."/>
            <person name="Artiach P."/>
            <person name="Kaine B.P."/>
            <person name="Sykes S.M."/>
            <person name="Sadow P.W."/>
            <person name="D'Andrea K.P."/>
            <person name="Bowman C."/>
            <person name="Fujii C."/>
            <person name="Garland S.A."/>
            <person name="Mason T.M."/>
            <person name="Olsen G.J."/>
            <person name="Fraser C.M."/>
            <person name="Smith H.O."/>
            <person name="Woese C.R."/>
            <person name="Venter J.C."/>
        </authorList>
    </citation>
    <scope>NUCLEOTIDE SEQUENCE [LARGE SCALE GENOMIC DNA]</scope>
    <source>
        <strain evidence="7">ATCC 49558 / DSM 4304 / JCM 9628 / NBRC 100126 / VC-16</strain>
    </source>
</reference>
<dbReference type="Pfam" id="PF03143">
    <property type="entry name" value="GTP_EFTU_D3"/>
    <property type="match status" value="1"/>
</dbReference>
<sequence length="565" mass="63213">MRGFFILKPPISVSSGFIVFILHGHYKGLVLQSEKLNPQHGNLIVEKILKLLERGEGENVEFKEFLGNFHLKEGRFRQLACQMNHRIIMGKGVALYVVGVSDSGEIKGIDENKFSETIEVLKKLATEIEAEVSSVERHEVNGGYVGLVEIRKTKAKEHILVGTAGHVDHGKSTLVGCLITGKPDDGDGATRVYLDVLKHEIERGLSAEISFAVFGYKDGKVLRMKNPLSKAEKAMVVETADKLVSFVDTVGHEPWLRTTIRGLLGQKVDYGLLVVAANDGVMRTTKEHLGIMLAMDLPVIVAVTKADMVDDARLSEVLQEISATLRRVGRVPTVLKSRHDARKAAEMVKSNKLLVPVVITSAVTLEGYDILEEIFLHLPKRYTADEDFLMYIDKIYSVTGVGTVVSGSVKSGELAEGDEVYIGPFQDGSFRRVRIQSIEMHHYRIDRAKAGDIIGAAVKGVRYDELRRGMVISRKEPRAVWEFDAEIYVFTHPTLISVGYEPVMHVETISETVTFVEMDKEYLKPGDRGIVRMKFKYHPHFVYEGQKFIFREGRSKGMGEIIRVF</sequence>
<dbReference type="Gene3D" id="2.40.30.10">
    <property type="entry name" value="Translation factors"/>
    <property type="match status" value="2"/>
</dbReference>
<keyword evidence="2" id="KW-0251">Elongation factor</keyword>
<feature type="domain" description="Tr-type G" evidence="5">
    <location>
        <begin position="156"/>
        <end position="383"/>
    </location>
</feature>
<dbReference type="eggNOG" id="arCOG01562">
    <property type="taxonomic scope" value="Archaea"/>
</dbReference>
<name>O29514_ARCFU</name>
<dbReference type="InterPro" id="IPR000795">
    <property type="entry name" value="T_Tr_GTP-bd_dom"/>
</dbReference>
<dbReference type="HOGENOM" id="CLU_012821_1_2_2"/>
<evidence type="ECO:0000256" key="3">
    <source>
        <dbReference type="ARBA" id="ARBA00022917"/>
    </source>
</evidence>
<dbReference type="PANTHER" id="PTHR43721:SF9">
    <property type="entry name" value="GTP-BINDING PROTEIN 1"/>
    <property type="match status" value="1"/>
</dbReference>
<protein>
    <submittedName>
        <fullName evidence="6">GTP-binding protein</fullName>
    </submittedName>
</protein>
<dbReference type="PaxDb" id="224325-AF_0744"/>
<dbReference type="SUPFAM" id="SSF50465">
    <property type="entry name" value="EF-Tu/eEF-1alpha/eIF2-gamma C-terminal domain"/>
    <property type="match status" value="1"/>
</dbReference>
<keyword evidence="1" id="KW-0547">Nucleotide-binding</keyword>
<dbReference type="Pfam" id="PF00009">
    <property type="entry name" value="GTP_EFTU"/>
    <property type="match status" value="1"/>
</dbReference>
<dbReference type="InterPro" id="IPR004160">
    <property type="entry name" value="Transl_elong_EFTu/EF1A_C"/>
</dbReference>
<dbReference type="CDD" id="cd03708">
    <property type="entry name" value="GTPBP_III"/>
    <property type="match status" value="1"/>
</dbReference>
<evidence type="ECO:0000313" key="6">
    <source>
        <dbReference type="EMBL" id="AAB90495.1"/>
    </source>
</evidence>
<dbReference type="InterPro" id="IPR038461">
    <property type="entry name" value="Schlafen_AlbA_2_dom_sf"/>
</dbReference>
<organism evidence="6 7">
    <name type="scientific">Archaeoglobus fulgidus (strain ATCC 49558 / DSM 4304 / JCM 9628 / NBRC 100126 / VC-16)</name>
    <dbReference type="NCBI Taxonomy" id="224325"/>
    <lineage>
        <taxon>Archaea</taxon>
        <taxon>Methanobacteriati</taxon>
        <taxon>Methanobacteriota</taxon>
        <taxon>Archaeoglobi</taxon>
        <taxon>Archaeoglobales</taxon>
        <taxon>Archaeoglobaceae</taxon>
        <taxon>Archaeoglobus</taxon>
    </lineage>
</organism>
<dbReference type="PhylomeDB" id="O29514"/>
<dbReference type="Pfam" id="PF03144">
    <property type="entry name" value="GTP_EFTU_D2"/>
    <property type="match status" value="1"/>
</dbReference>
<dbReference type="PROSITE" id="PS51722">
    <property type="entry name" value="G_TR_2"/>
    <property type="match status" value="1"/>
</dbReference>
<proteinExistence type="predicted"/>
<dbReference type="AlphaFoldDB" id="O29514"/>
<dbReference type="Gene3D" id="3.30.950.30">
    <property type="entry name" value="Schlafen, AAA domain"/>
    <property type="match status" value="1"/>
</dbReference>
<dbReference type="InterPro" id="IPR009001">
    <property type="entry name" value="Transl_elong_EF1A/Init_IF2_C"/>
</dbReference>
<dbReference type="PRINTS" id="PR00315">
    <property type="entry name" value="ELONGATNFCT"/>
</dbReference>
<gene>
    <name evidence="6" type="ordered locus">AF_0744</name>
</gene>
<evidence type="ECO:0000313" key="7">
    <source>
        <dbReference type="Proteomes" id="UP000002199"/>
    </source>
</evidence>
<keyword evidence="3" id="KW-0648">Protein biosynthesis</keyword>
<evidence type="ECO:0000256" key="2">
    <source>
        <dbReference type="ARBA" id="ARBA00022768"/>
    </source>
</evidence>
<dbReference type="CDD" id="cd00881">
    <property type="entry name" value="GTP_translation_factor"/>
    <property type="match status" value="1"/>
</dbReference>
<dbReference type="STRING" id="224325.AF_0744"/>
<dbReference type="GO" id="GO:0003746">
    <property type="term" value="F:translation elongation factor activity"/>
    <property type="evidence" value="ECO:0007669"/>
    <property type="project" value="UniProtKB-KW"/>
</dbReference>
<dbReference type="InterPro" id="IPR004161">
    <property type="entry name" value="EFTu-like_2"/>
</dbReference>
<dbReference type="SUPFAM" id="SSF52540">
    <property type="entry name" value="P-loop containing nucleoside triphosphate hydrolases"/>
    <property type="match status" value="1"/>
</dbReference>
<dbReference type="InterPro" id="IPR009000">
    <property type="entry name" value="Transl_B-barrel_sf"/>
</dbReference>
<dbReference type="Gene3D" id="3.40.50.300">
    <property type="entry name" value="P-loop containing nucleotide triphosphate hydrolases"/>
    <property type="match status" value="1"/>
</dbReference>
<dbReference type="EMBL" id="AE000782">
    <property type="protein sequence ID" value="AAB90495.1"/>
    <property type="molecule type" value="Genomic_DNA"/>
</dbReference>
<dbReference type="SUPFAM" id="SSF50447">
    <property type="entry name" value="Translation proteins"/>
    <property type="match status" value="1"/>
</dbReference>
<keyword evidence="7" id="KW-1185">Reference proteome</keyword>
<dbReference type="CDD" id="cd03694">
    <property type="entry name" value="GTPBP_II"/>
    <property type="match status" value="1"/>
</dbReference>
<dbReference type="InterPro" id="IPR050055">
    <property type="entry name" value="EF-Tu_GTPase"/>
</dbReference>
<evidence type="ECO:0000256" key="1">
    <source>
        <dbReference type="ARBA" id="ARBA00022741"/>
    </source>
</evidence>
<dbReference type="PANTHER" id="PTHR43721">
    <property type="entry name" value="ELONGATION FACTOR TU-RELATED"/>
    <property type="match status" value="1"/>
</dbReference>
<dbReference type="EnsemblBacteria" id="AAB90495">
    <property type="protein sequence ID" value="AAB90495"/>
    <property type="gene ID" value="AF_0744"/>
</dbReference>
<dbReference type="Proteomes" id="UP000002199">
    <property type="component" value="Chromosome"/>
</dbReference>
<evidence type="ECO:0000259" key="5">
    <source>
        <dbReference type="PROSITE" id="PS51722"/>
    </source>
</evidence>
<dbReference type="KEGG" id="afu:AF_0744"/>